<dbReference type="EMBL" id="LCIR01000007">
    <property type="protein sequence ID" value="KKT59800.1"/>
    <property type="molecule type" value="Genomic_DNA"/>
</dbReference>
<dbReference type="GO" id="GO:0005524">
    <property type="term" value="F:ATP binding"/>
    <property type="evidence" value="ECO:0007669"/>
    <property type="project" value="UniProtKB-KW"/>
</dbReference>
<feature type="domain" description="Helicase C-terminal" evidence="11">
    <location>
        <begin position="520"/>
        <end position="679"/>
    </location>
</feature>
<dbReference type="CDD" id="cd04488">
    <property type="entry name" value="RecG_wedge_OBF"/>
    <property type="match status" value="1"/>
</dbReference>
<evidence type="ECO:0000313" key="12">
    <source>
        <dbReference type="EMBL" id="KKT59800.1"/>
    </source>
</evidence>
<dbReference type="Pfam" id="PF19833">
    <property type="entry name" value="RecG_dom3_C"/>
    <property type="match status" value="1"/>
</dbReference>
<keyword evidence="6" id="KW-0238">DNA-binding</keyword>
<evidence type="ECO:0000256" key="9">
    <source>
        <dbReference type="SAM" id="MobiDB-lite"/>
    </source>
</evidence>
<keyword evidence="2" id="KW-0227">DNA damage</keyword>
<dbReference type="InterPro" id="IPR045562">
    <property type="entry name" value="RecG_dom3_C"/>
</dbReference>
<dbReference type="InterPro" id="IPR027417">
    <property type="entry name" value="P-loop_NTPase"/>
</dbReference>
<dbReference type="PATRIC" id="fig|1618645.3.peg.557"/>
<accession>A0A0G1IKW4</accession>
<dbReference type="GO" id="GO:0006281">
    <property type="term" value="P:DNA repair"/>
    <property type="evidence" value="ECO:0007669"/>
    <property type="project" value="UniProtKB-KW"/>
</dbReference>
<comment type="caution">
    <text evidence="12">The sequence shown here is derived from an EMBL/GenBank/DDBJ whole genome shotgun (WGS) entry which is preliminary data.</text>
</comment>
<dbReference type="GO" id="GO:0003678">
    <property type="term" value="F:DNA helicase activity"/>
    <property type="evidence" value="ECO:0007669"/>
    <property type="project" value="TreeGrafter"/>
</dbReference>
<evidence type="ECO:0000256" key="8">
    <source>
        <dbReference type="ARBA" id="ARBA00049819"/>
    </source>
</evidence>
<evidence type="ECO:0000256" key="6">
    <source>
        <dbReference type="ARBA" id="ARBA00023125"/>
    </source>
</evidence>
<evidence type="ECO:0000256" key="2">
    <source>
        <dbReference type="ARBA" id="ARBA00022763"/>
    </source>
</evidence>
<dbReference type="Pfam" id="PF00271">
    <property type="entry name" value="Helicase_C"/>
    <property type="match status" value="1"/>
</dbReference>
<dbReference type="Pfam" id="PF17191">
    <property type="entry name" value="RecG_wedge"/>
    <property type="match status" value="1"/>
</dbReference>
<dbReference type="SUPFAM" id="SSF50249">
    <property type="entry name" value="Nucleic acid-binding proteins"/>
    <property type="match status" value="1"/>
</dbReference>
<evidence type="ECO:0000256" key="4">
    <source>
        <dbReference type="ARBA" id="ARBA00022806"/>
    </source>
</evidence>
<dbReference type="SUPFAM" id="SSF52540">
    <property type="entry name" value="P-loop containing nucleoside triphosphate hydrolases"/>
    <property type="match status" value="2"/>
</dbReference>
<evidence type="ECO:0000256" key="5">
    <source>
        <dbReference type="ARBA" id="ARBA00022840"/>
    </source>
</evidence>
<dbReference type="SMART" id="SM00490">
    <property type="entry name" value="HELICc"/>
    <property type="match status" value="1"/>
</dbReference>
<dbReference type="PROSITE" id="PS51194">
    <property type="entry name" value="HELICASE_CTER"/>
    <property type="match status" value="1"/>
</dbReference>
<dbReference type="InterPro" id="IPR011545">
    <property type="entry name" value="DEAD/DEAH_box_helicase_dom"/>
</dbReference>
<evidence type="ECO:0000259" key="11">
    <source>
        <dbReference type="PROSITE" id="PS51194"/>
    </source>
</evidence>
<dbReference type="Gene3D" id="3.40.50.300">
    <property type="entry name" value="P-loop containing nucleotide triphosphate hydrolases"/>
    <property type="match status" value="2"/>
</dbReference>
<dbReference type="Proteomes" id="UP000034087">
    <property type="component" value="Unassembled WGS sequence"/>
</dbReference>
<organism evidence="12 13">
    <name type="scientific">Candidatus Giovannonibacteria bacterium GW2011_GWA1_44_25</name>
    <dbReference type="NCBI Taxonomy" id="1618645"/>
    <lineage>
        <taxon>Bacteria</taxon>
        <taxon>Candidatus Giovannoniibacteriota</taxon>
    </lineage>
</organism>
<gene>
    <name evidence="12" type="ORF">UW53_C0007G0018</name>
</gene>
<dbReference type="SMART" id="SM00487">
    <property type="entry name" value="DEXDc"/>
    <property type="match status" value="1"/>
</dbReference>
<dbReference type="InterPro" id="IPR047112">
    <property type="entry name" value="RecG/Mfd"/>
</dbReference>
<evidence type="ECO:0000256" key="7">
    <source>
        <dbReference type="ARBA" id="ARBA00023204"/>
    </source>
</evidence>
<proteinExistence type="predicted"/>
<dbReference type="PANTHER" id="PTHR47964:SF1">
    <property type="entry name" value="ATP-DEPENDENT DNA HELICASE HOMOLOG RECG, CHLOROPLASTIC"/>
    <property type="match status" value="1"/>
</dbReference>
<protein>
    <recommendedName>
        <fullName evidence="8">Probable DNA 3'-5' helicase RecG</fullName>
    </recommendedName>
</protein>
<dbReference type="GO" id="GO:0003677">
    <property type="term" value="F:DNA binding"/>
    <property type="evidence" value="ECO:0007669"/>
    <property type="project" value="UniProtKB-KW"/>
</dbReference>
<sequence>MTPDTKLEEIFKQLNPRQKAALKNLGLRSVNNLLYHFPYRYENPADLKRIGEVFEGEKVRIWGKVQKIDYEKTWKKKLNIAYATVEDPTGHIKLVWFRQPYIARMLPEGSCAIFSGKVAMRKQEKYIANPLYDVVPCNAVPSFSREDSAKLQPLYSASSGISSLWISKAISKIILASPSQGGRQVAVPEFLPKNIIEKYHLPELAKALRWAHFPKTEDHASAAKKRFAFEEVFLMQLLRMSQKEEIKKSSGIKLSNLEALRGEFIKLLPFKLTGAQERAIGDVLKDLKSGHPMNRLLEGDVGSGKTAVAGCAAYILAKNGFQATYMAPTEILARQHFENFYKVLRNTGLKIGLLTSSISEKFPSKIDRQKPTHVSKAQLLKWIREGEFQILVGTHSLIEKKVIFKKLGLAMVDEQHRFGVRQRSALARRTSADKTQNDAEKSRRGSASSLRESAQKMSIPHFLTMTATPIPRTLALTIYADLDVSLIDEMPAGRKPIETKIVPPKERNLAYEFIRSKLRDGDQAFVICPRIEPQDQRKSDFLGKSDFLKAEMKSVKEEYKKLKEKIFPEFEIGIMHGKLTPKEKEETMRRFRGDEIKLLVSTSVVEVGVDVPNATIMMIEGAERFGLAQLHQFRGRVGRSDKKSYCFILAGSYSANIFRRLKALTTAKTGFELAEYDLEFRGPGELSGRRQWGISDIGMEALKNLKMVEAARTEARNIIEQKSLGQHPLLSEKIKALSREPLHFE</sequence>
<keyword evidence="4 12" id="KW-0347">Helicase</keyword>
<dbReference type="PROSITE" id="PS51192">
    <property type="entry name" value="HELICASE_ATP_BIND_1"/>
    <property type="match status" value="1"/>
</dbReference>
<evidence type="ECO:0000259" key="10">
    <source>
        <dbReference type="PROSITE" id="PS51192"/>
    </source>
</evidence>
<keyword evidence="5" id="KW-0067">ATP-binding</keyword>
<dbReference type="InterPro" id="IPR012340">
    <property type="entry name" value="NA-bd_OB-fold"/>
</dbReference>
<dbReference type="Gene3D" id="2.40.50.140">
    <property type="entry name" value="Nucleic acid-binding proteins"/>
    <property type="match status" value="1"/>
</dbReference>
<feature type="domain" description="Helicase ATP-binding" evidence="10">
    <location>
        <begin position="286"/>
        <end position="487"/>
    </location>
</feature>
<dbReference type="PANTHER" id="PTHR47964">
    <property type="entry name" value="ATP-DEPENDENT DNA HELICASE HOMOLOG RECG, CHLOROPLASTIC"/>
    <property type="match status" value="1"/>
</dbReference>
<dbReference type="Pfam" id="PF00270">
    <property type="entry name" value="DEAD"/>
    <property type="match status" value="1"/>
</dbReference>
<name>A0A0G1IKW4_9BACT</name>
<keyword evidence="3" id="KW-0378">Hydrolase</keyword>
<keyword evidence="7" id="KW-0234">DNA repair</keyword>
<feature type="region of interest" description="Disordered" evidence="9">
    <location>
        <begin position="423"/>
        <end position="453"/>
    </location>
</feature>
<feature type="compositionally biased region" description="Basic and acidic residues" evidence="9">
    <location>
        <begin position="430"/>
        <end position="443"/>
    </location>
</feature>
<dbReference type="InterPro" id="IPR033454">
    <property type="entry name" value="RecG_wedge"/>
</dbReference>
<dbReference type="AlphaFoldDB" id="A0A0G1IKW4"/>
<dbReference type="InterPro" id="IPR014001">
    <property type="entry name" value="Helicase_ATP-bd"/>
</dbReference>
<dbReference type="InterPro" id="IPR001650">
    <property type="entry name" value="Helicase_C-like"/>
</dbReference>
<evidence type="ECO:0000256" key="1">
    <source>
        <dbReference type="ARBA" id="ARBA00022741"/>
    </source>
</evidence>
<evidence type="ECO:0000313" key="13">
    <source>
        <dbReference type="Proteomes" id="UP000034087"/>
    </source>
</evidence>
<reference evidence="12 13" key="1">
    <citation type="journal article" date="2015" name="Nature">
        <title>rRNA introns, odd ribosomes, and small enigmatic genomes across a large radiation of phyla.</title>
        <authorList>
            <person name="Brown C.T."/>
            <person name="Hug L.A."/>
            <person name="Thomas B.C."/>
            <person name="Sharon I."/>
            <person name="Castelle C.J."/>
            <person name="Singh A."/>
            <person name="Wilkins M.J."/>
            <person name="Williams K.H."/>
            <person name="Banfield J.F."/>
        </authorList>
    </citation>
    <scope>NUCLEOTIDE SEQUENCE [LARGE SCALE GENOMIC DNA]</scope>
</reference>
<keyword evidence="1" id="KW-0547">Nucleotide-binding</keyword>
<dbReference type="CDD" id="cd17992">
    <property type="entry name" value="DEXHc_RecG"/>
    <property type="match status" value="1"/>
</dbReference>
<evidence type="ECO:0000256" key="3">
    <source>
        <dbReference type="ARBA" id="ARBA00022801"/>
    </source>
</evidence>
<dbReference type="GO" id="GO:0016787">
    <property type="term" value="F:hydrolase activity"/>
    <property type="evidence" value="ECO:0007669"/>
    <property type="project" value="UniProtKB-KW"/>
</dbReference>